<reference evidence="1" key="1">
    <citation type="submission" date="2014-11" db="EMBL/GenBank/DDBJ databases">
        <authorList>
            <person name="Amaro Gonzalez C."/>
        </authorList>
    </citation>
    <scope>NUCLEOTIDE SEQUENCE</scope>
</reference>
<sequence length="102" mass="11868">MWVQAVQHSHETREQLMIPNGRGENTSENYLHYNWLYAMSHRLNRTVSPNQGPIKPHSHHHYFTGILPRSGLPRSAIVFFFQGQMHISWSAGFPWGSQRGFP</sequence>
<name>A0A0E9XJV8_ANGAN</name>
<dbReference type="EMBL" id="GBXM01006457">
    <property type="protein sequence ID" value="JAI02121.1"/>
    <property type="molecule type" value="Transcribed_RNA"/>
</dbReference>
<protein>
    <submittedName>
        <fullName evidence="1">Uncharacterized protein</fullName>
    </submittedName>
</protein>
<evidence type="ECO:0000313" key="1">
    <source>
        <dbReference type="EMBL" id="JAI02121.1"/>
    </source>
</evidence>
<accession>A0A0E9XJV8</accession>
<proteinExistence type="predicted"/>
<dbReference type="AlphaFoldDB" id="A0A0E9XJV8"/>
<organism evidence="1">
    <name type="scientific">Anguilla anguilla</name>
    <name type="common">European freshwater eel</name>
    <name type="synonym">Muraena anguilla</name>
    <dbReference type="NCBI Taxonomy" id="7936"/>
    <lineage>
        <taxon>Eukaryota</taxon>
        <taxon>Metazoa</taxon>
        <taxon>Chordata</taxon>
        <taxon>Craniata</taxon>
        <taxon>Vertebrata</taxon>
        <taxon>Euteleostomi</taxon>
        <taxon>Actinopterygii</taxon>
        <taxon>Neopterygii</taxon>
        <taxon>Teleostei</taxon>
        <taxon>Anguilliformes</taxon>
        <taxon>Anguillidae</taxon>
        <taxon>Anguilla</taxon>
    </lineage>
</organism>
<reference evidence="1" key="2">
    <citation type="journal article" date="2015" name="Fish Shellfish Immunol.">
        <title>Early steps in the European eel (Anguilla anguilla)-Vibrio vulnificus interaction in the gills: Role of the RtxA13 toxin.</title>
        <authorList>
            <person name="Callol A."/>
            <person name="Pajuelo D."/>
            <person name="Ebbesson L."/>
            <person name="Teles M."/>
            <person name="MacKenzie S."/>
            <person name="Amaro C."/>
        </authorList>
    </citation>
    <scope>NUCLEOTIDE SEQUENCE</scope>
</reference>